<keyword evidence="8" id="KW-1185">Reference proteome</keyword>
<dbReference type="InterPro" id="IPR017900">
    <property type="entry name" value="4Fe4S_Fe_S_CS"/>
</dbReference>
<feature type="domain" description="4Fe-4S ferredoxin-type" evidence="6">
    <location>
        <begin position="2"/>
        <end position="31"/>
    </location>
</feature>
<evidence type="ECO:0000313" key="7">
    <source>
        <dbReference type="EMBL" id="MBA2881103.1"/>
    </source>
</evidence>
<dbReference type="Gene3D" id="3.40.109.10">
    <property type="entry name" value="NADH Oxidase"/>
    <property type="match status" value="1"/>
</dbReference>
<dbReference type="Gene3D" id="3.30.70.20">
    <property type="match status" value="1"/>
</dbReference>
<dbReference type="EMBL" id="JACDUS010000003">
    <property type="protein sequence ID" value="MBA2881103.1"/>
    <property type="molecule type" value="Genomic_DNA"/>
</dbReference>
<dbReference type="Proteomes" id="UP000525298">
    <property type="component" value="Unassembled WGS sequence"/>
</dbReference>
<keyword evidence="3" id="KW-0560">Oxidoreductase</keyword>
<evidence type="ECO:0000256" key="4">
    <source>
        <dbReference type="ARBA" id="ARBA00023004"/>
    </source>
</evidence>
<dbReference type="GO" id="GO:0046872">
    <property type="term" value="F:metal ion binding"/>
    <property type="evidence" value="ECO:0007669"/>
    <property type="project" value="UniProtKB-KW"/>
</dbReference>
<evidence type="ECO:0000256" key="5">
    <source>
        <dbReference type="ARBA" id="ARBA00023014"/>
    </source>
</evidence>
<comment type="caution">
    <text evidence="7">The sequence shown here is derived from an EMBL/GenBank/DDBJ whole genome shotgun (WGS) entry which is preliminary data.</text>
</comment>
<evidence type="ECO:0000313" key="8">
    <source>
        <dbReference type="Proteomes" id="UP000525298"/>
    </source>
</evidence>
<dbReference type="RefSeq" id="WP_181550758.1">
    <property type="nucleotide sequence ID" value="NZ_JACDUS010000003.1"/>
</dbReference>
<comment type="similarity">
    <text evidence="1">Belongs to the nitroreductase family.</text>
</comment>
<dbReference type="InterPro" id="IPR000415">
    <property type="entry name" value="Nitroreductase-like"/>
</dbReference>
<dbReference type="GO" id="GO:0051536">
    <property type="term" value="F:iron-sulfur cluster binding"/>
    <property type="evidence" value="ECO:0007669"/>
    <property type="project" value="UniProtKB-KW"/>
</dbReference>
<dbReference type="SUPFAM" id="SSF54862">
    <property type="entry name" value="4Fe-4S ferredoxins"/>
    <property type="match status" value="1"/>
</dbReference>
<dbReference type="PANTHER" id="PTHR43673:SF10">
    <property type="entry name" value="NADH DEHYDROGENASE_NAD(P)H NITROREDUCTASE XCC3605-RELATED"/>
    <property type="match status" value="1"/>
</dbReference>
<dbReference type="InterPro" id="IPR017896">
    <property type="entry name" value="4Fe4S_Fe-S-bd"/>
</dbReference>
<evidence type="ECO:0000259" key="6">
    <source>
        <dbReference type="PROSITE" id="PS51379"/>
    </source>
</evidence>
<feature type="domain" description="4Fe-4S ferredoxin-type" evidence="6">
    <location>
        <begin position="34"/>
        <end position="64"/>
    </location>
</feature>
<dbReference type="CDD" id="cd02143">
    <property type="entry name" value="nitroreductase_FeS-like"/>
    <property type="match status" value="1"/>
</dbReference>
<evidence type="ECO:0000256" key="2">
    <source>
        <dbReference type="ARBA" id="ARBA00022723"/>
    </source>
</evidence>
<name>A0A7W0HKE2_9BACT</name>
<dbReference type="SUPFAM" id="SSF55469">
    <property type="entry name" value="FMN-dependent nitroreductase-like"/>
    <property type="match status" value="1"/>
</dbReference>
<dbReference type="AlphaFoldDB" id="A0A7W0HKE2"/>
<evidence type="ECO:0000256" key="1">
    <source>
        <dbReference type="ARBA" id="ARBA00007118"/>
    </source>
</evidence>
<dbReference type="GO" id="GO:0016491">
    <property type="term" value="F:oxidoreductase activity"/>
    <property type="evidence" value="ECO:0007669"/>
    <property type="project" value="UniProtKB-KW"/>
</dbReference>
<dbReference type="Pfam" id="PF13237">
    <property type="entry name" value="Fer4_10"/>
    <property type="match status" value="1"/>
</dbReference>
<evidence type="ECO:0000256" key="3">
    <source>
        <dbReference type="ARBA" id="ARBA00023002"/>
    </source>
</evidence>
<protein>
    <submittedName>
        <fullName evidence="7">Nitroreductase/NAD-dependent dihydropyrimidine dehydrogenase PreA subunit</fullName>
    </submittedName>
</protein>
<reference evidence="7 8" key="1">
    <citation type="submission" date="2020-07" db="EMBL/GenBank/DDBJ databases">
        <title>Genomic Encyclopedia of Type Strains, Phase IV (KMG-IV): sequencing the most valuable type-strain genomes for metagenomic binning, comparative biology and taxonomic classification.</title>
        <authorList>
            <person name="Goeker M."/>
        </authorList>
    </citation>
    <scope>NUCLEOTIDE SEQUENCE [LARGE SCALE GENOMIC DNA]</scope>
    <source>
        <strain evidence="7 8">DSM 17721</strain>
    </source>
</reference>
<keyword evidence="5" id="KW-0411">Iron-sulfur</keyword>
<keyword evidence="2" id="KW-0479">Metal-binding</keyword>
<proteinExistence type="inferred from homology"/>
<dbReference type="PROSITE" id="PS51379">
    <property type="entry name" value="4FE4S_FER_2"/>
    <property type="match status" value="2"/>
</dbReference>
<organism evidence="7 8">
    <name type="scientific">Desulfosalsimonas propionicica</name>
    <dbReference type="NCBI Taxonomy" id="332175"/>
    <lineage>
        <taxon>Bacteria</taxon>
        <taxon>Pseudomonadati</taxon>
        <taxon>Thermodesulfobacteriota</taxon>
        <taxon>Desulfobacteria</taxon>
        <taxon>Desulfobacterales</taxon>
        <taxon>Desulfosalsimonadaceae</taxon>
        <taxon>Desulfosalsimonas</taxon>
    </lineage>
</organism>
<dbReference type="Pfam" id="PF00881">
    <property type="entry name" value="Nitroreductase"/>
    <property type="match status" value="1"/>
</dbReference>
<dbReference type="PANTHER" id="PTHR43673">
    <property type="entry name" value="NAD(P)H NITROREDUCTASE YDGI-RELATED"/>
    <property type="match status" value="1"/>
</dbReference>
<keyword evidence="4" id="KW-0408">Iron</keyword>
<sequence>MNLFEVNTDTCNQDGICAAVCPAQIISFSKGQYPEPVADADELCIRCGHCVAVCPTESLTHKDMPAEKCPPVQPEMMPGPEQCEHFFRMRRSIRTYKDAAPDGRTIARLIDMARFAPTGHNSQCVEWTVIGGRDKLADLGGVVVDWMRWMIQNMPEAAAAVHMDRAVARWEDGKDVIFRGAPMLVLAHGDKSLPPAPAACTIAMAYLELAAPTLGLGGCWAGYFMAAAGNFPPMKEALALPENHQCYAAMMIGYPRFSYKRLPLRNSPQVNWRME</sequence>
<dbReference type="InterPro" id="IPR029479">
    <property type="entry name" value="Nitroreductase"/>
</dbReference>
<accession>A0A7W0HKE2</accession>
<gene>
    <name evidence="7" type="ORF">HNR65_001429</name>
</gene>
<dbReference type="PROSITE" id="PS00198">
    <property type="entry name" value="4FE4S_FER_1"/>
    <property type="match status" value="1"/>
</dbReference>